<dbReference type="GO" id="GO:0006355">
    <property type="term" value="P:regulation of DNA-templated transcription"/>
    <property type="evidence" value="ECO:0007669"/>
    <property type="project" value="InterPro"/>
</dbReference>
<dbReference type="AlphaFoldDB" id="A0A368HEV2"/>
<feature type="domain" description="Sigma-54 factor interaction" evidence="3">
    <location>
        <begin position="163"/>
        <end position="243"/>
    </location>
</feature>
<evidence type="ECO:0000256" key="1">
    <source>
        <dbReference type="ARBA" id="ARBA00022741"/>
    </source>
</evidence>
<dbReference type="Gene3D" id="3.40.50.300">
    <property type="entry name" value="P-loop containing nucleotide triphosphate hydrolases"/>
    <property type="match status" value="1"/>
</dbReference>
<evidence type="ECO:0000259" key="3">
    <source>
        <dbReference type="PROSITE" id="PS50045"/>
    </source>
</evidence>
<dbReference type="PANTHER" id="PTHR32071:SF120">
    <property type="entry name" value="TRANSCRIPTIONAL REGULATOR-RELATED"/>
    <property type="match status" value="1"/>
</dbReference>
<keyword evidence="2" id="KW-0067">ATP-binding</keyword>
<sequence>MPEAKHNTDTEQFGFRVGPGAEPRTLLVYCAAKTLPFRESDITSQGWTLTRVGAWGAARSHMDRLGAGVGIVCLQDTSEKAVADAEALLGYGHNRFRWIAILDLAFLKSAVANHLISECCLDFHVVPVDVPRLLHSLGHALGMARLSRNRANGLSENRVEKNVIGASQAMKATVQRIAKISQSDAPVLIQGETGTGKELCALAVHAHSARSTRPFVAVNCGALPDKLIQSELLEMDPNSWTLA</sequence>
<comment type="caution">
    <text evidence="4">The sequence shown here is derived from an EMBL/GenBank/DDBJ whole genome shotgun (WGS) entry which is preliminary data.</text>
</comment>
<dbReference type="SUPFAM" id="SSF52540">
    <property type="entry name" value="P-loop containing nucleoside triphosphate hydrolases"/>
    <property type="match status" value="1"/>
</dbReference>
<dbReference type="GO" id="GO:0005524">
    <property type="term" value="F:ATP binding"/>
    <property type="evidence" value="ECO:0007669"/>
    <property type="project" value="UniProtKB-KW"/>
</dbReference>
<name>A0A368HEV2_9GAMM</name>
<protein>
    <recommendedName>
        <fullName evidence="3">Sigma-54 factor interaction domain-containing protein</fullName>
    </recommendedName>
</protein>
<proteinExistence type="predicted"/>
<dbReference type="CDD" id="cd00009">
    <property type="entry name" value="AAA"/>
    <property type="match status" value="1"/>
</dbReference>
<dbReference type="RefSeq" id="WP_114283310.1">
    <property type="nucleotide sequence ID" value="NZ_PSYR01000002.1"/>
</dbReference>
<dbReference type="Proteomes" id="UP000253250">
    <property type="component" value="Unassembled WGS sequence"/>
</dbReference>
<dbReference type="PROSITE" id="PS50045">
    <property type="entry name" value="SIGMA54_INTERACT_4"/>
    <property type="match status" value="1"/>
</dbReference>
<keyword evidence="5" id="KW-1185">Reference proteome</keyword>
<organism evidence="4 5">
    <name type="scientific">Acidiferrobacter thiooxydans</name>
    <dbReference type="NCBI Taxonomy" id="163359"/>
    <lineage>
        <taxon>Bacteria</taxon>
        <taxon>Pseudomonadati</taxon>
        <taxon>Pseudomonadota</taxon>
        <taxon>Gammaproteobacteria</taxon>
        <taxon>Acidiferrobacterales</taxon>
        <taxon>Acidiferrobacteraceae</taxon>
        <taxon>Acidiferrobacter</taxon>
    </lineage>
</organism>
<dbReference type="EMBL" id="PSYR01000002">
    <property type="protein sequence ID" value="RCN56898.1"/>
    <property type="molecule type" value="Genomic_DNA"/>
</dbReference>
<keyword evidence="1" id="KW-0547">Nucleotide-binding</keyword>
<evidence type="ECO:0000256" key="2">
    <source>
        <dbReference type="ARBA" id="ARBA00022840"/>
    </source>
</evidence>
<evidence type="ECO:0000313" key="5">
    <source>
        <dbReference type="Proteomes" id="UP000253250"/>
    </source>
</evidence>
<accession>A0A368HEV2</accession>
<reference evidence="4 5" key="1">
    <citation type="submission" date="2018-02" db="EMBL/GenBank/DDBJ databases">
        <title>Insights into the biology of acidophilic members of the Acidiferrobacteraceae family derived from comparative genomic analyses.</title>
        <authorList>
            <person name="Issotta F."/>
            <person name="Thyssen C."/>
            <person name="Mena C."/>
            <person name="Moya A."/>
            <person name="Bellenberg S."/>
            <person name="Sproer C."/>
            <person name="Covarrubias P.C."/>
            <person name="Sand W."/>
            <person name="Quatrini R."/>
            <person name="Vera M."/>
        </authorList>
    </citation>
    <scope>NUCLEOTIDE SEQUENCE [LARGE SCALE GENOMIC DNA]</scope>
    <source>
        <strain evidence="5">m-1</strain>
    </source>
</reference>
<dbReference type="InterPro" id="IPR027417">
    <property type="entry name" value="P-loop_NTPase"/>
</dbReference>
<dbReference type="InterPro" id="IPR002078">
    <property type="entry name" value="Sigma_54_int"/>
</dbReference>
<dbReference type="OrthoDB" id="9804019at2"/>
<dbReference type="Pfam" id="PF00158">
    <property type="entry name" value="Sigma54_activat"/>
    <property type="match status" value="1"/>
</dbReference>
<evidence type="ECO:0000313" key="4">
    <source>
        <dbReference type="EMBL" id="RCN56898.1"/>
    </source>
</evidence>
<dbReference type="InterPro" id="IPR045343">
    <property type="entry name" value="VpsR"/>
</dbReference>
<dbReference type="PANTHER" id="PTHR32071">
    <property type="entry name" value="TRANSCRIPTIONAL REGULATORY PROTEIN"/>
    <property type="match status" value="1"/>
</dbReference>
<dbReference type="Pfam" id="PF20161">
    <property type="entry name" value="VpsR"/>
    <property type="match status" value="1"/>
</dbReference>
<gene>
    <name evidence="4" type="ORF">C4900_14275</name>
</gene>